<dbReference type="EMBL" id="JAAAJA010000689">
    <property type="protein sequence ID" value="KAG0250406.1"/>
    <property type="molecule type" value="Genomic_DNA"/>
</dbReference>
<dbReference type="GO" id="GO:0004386">
    <property type="term" value="F:helicase activity"/>
    <property type="evidence" value="ECO:0007669"/>
    <property type="project" value="UniProtKB-KW"/>
</dbReference>
<dbReference type="PROSITE" id="PS51192">
    <property type="entry name" value="HELICASE_ATP_BIND_1"/>
    <property type="match status" value="1"/>
</dbReference>
<dbReference type="SMART" id="SM00487">
    <property type="entry name" value="DEXDc"/>
    <property type="match status" value="1"/>
</dbReference>
<accession>A0A9P6TXM5</accession>
<dbReference type="GO" id="GO:0005634">
    <property type="term" value="C:nucleus"/>
    <property type="evidence" value="ECO:0007669"/>
    <property type="project" value="TreeGrafter"/>
</dbReference>
<dbReference type="PANTHER" id="PTHR45629">
    <property type="entry name" value="SNF2/RAD54 FAMILY MEMBER"/>
    <property type="match status" value="1"/>
</dbReference>
<dbReference type="GO" id="GO:0000724">
    <property type="term" value="P:double-strand break repair via homologous recombination"/>
    <property type="evidence" value="ECO:0007669"/>
    <property type="project" value="TreeGrafter"/>
</dbReference>
<dbReference type="CDD" id="cd18004">
    <property type="entry name" value="DEXHc_RAD54"/>
    <property type="match status" value="1"/>
</dbReference>
<dbReference type="OrthoDB" id="413460at2759"/>
<dbReference type="InterPro" id="IPR038718">
    <property type="entry name" value="SNF2-like_sf"/>
</dbReference>
<feature type="compositionally biased region" description="Basic and acidic residues" evidence="4">
    <location>
        <begin position="695"/>
        <end position="704"/>
    </location>
</feature>
<keyword evidence="1" id="KW-0547">Nucleotide-binding</keyword>
<dbReference type="InterPro" id="IPR027417">
    <property type="entry name" value="P-loop_NTPase"/>
</dbReference>
<dbReference type="InterPro" id="IPR050496">
    <property type="entry name" value="SNF2_RAD54_helicase_repair"/>
</dbReference>
<proteinExistence type="predicted"/>
<keyword evidence="3" id="KW-0067">ATP-binding</keyword>
<dbReference type="FunFam" id="3.40.50.10810:FF:000020">
    <property type="entry name" value="DNA repair and recombination protein RAD54B"/>
    <property type="match status" value="1"/>
</dbReference>
<dbReference type="GO" id="GO:0016787">
    <property type="term" value="F:hydrolase activity"/>
    <property type="evidence" value="ECO:0007669"/>
    <property type="project" value="UniProtKB-KW"/>
</dbReference>
<evidence type="ECO:0000256" key="4">
    <source>
        <dbReference type="SAM" id="MobiDB-lite"/>
    </source>
</evidence>
<dbReference type="Pfam" id="PF00271">
    <property type="entry name" value="Helicase_C"/>
    <property type="match status" value="1"/>
</dbReference>
<dbReference type="InterPro" id="IPR001650">
    <property type="entry name" value="Helicase_C-like"/>
</dbReference>
<dbReference type="SUPFAM" id="SSF52540">
    <property type="entry name" value="P-loop containing nucleoside triphosphate hydrolases"/>
    <property type="match status" value="2"/>
</dbReference>
<evidence type="ECO:0000256" key="3">
    <source>
        <dbReference type="ARBA" id="ARBA00022840"/>
    </source>
</evidence>
<organism evidence="6 7">
    <name type="scientific">Mortierella polycephala</name>
    <dbReference type="NCBI Taxonomy" id="41804"/>
    <lineage>
        <taxon>Eukaryota</taxon>
        <taxon>Fungi</taxon>
        <taxon>Fungi incertae sedis</taxon>
        <taxon>Mucoromycota</taxon>
        <taxon>Mortierellomycotina</taxon>
        <taxon>Mortierellomycetes</taxon>
        <taxon>Mortierellales</taxon>
        <taxon>Mortierellaceae</taxon>
        <taxon>Mortierella</taxon>
    </lineage>
</organism>
<dbReference type="AlphaFoldDB" id="A0A9P6TXM5"/>
<dbReference type="InterPro" id="IPR014001">
    <property type="entry name" value="Helicase_ATP-bd"/>
</dbReference>
<dbReference type="Gene3D" id="1.20.120.850">
    <property type="entry name" value="SWI2/SNF2 ATPases, N-terminal domain"/>
    <property type="match status" value="2"/>
</dbReference>
<dbReference type="GO" id="GO:0007131">
    <property type="term" value="P:reciprocal meiotic recombination"/>
    <property type="evidence" value="ECO:0007669"/>
    <property type="project" value="TreeGrafter"/>
</dbReference>
<sequence length="741" mass="83617">MSHHGIFSTATNIQIDKFVWVDCVKLRAGILSFRKLLHGTGQRTDSFRRTIRPTALRTKFKMHTAVTGNVETAYIPPQPRHKPDAPHAILLPRPPSSHPRVAKGHGSKRPPGDVGLLDVVIDPVLGQHLRPHQKEGVRFLYECVMQMKNINGQGAILADEMGLGKTLQTIALLWTLIKQSPYYGEETCVVKKALVNWEKEFRKWLGNERLRVFAVDSKSTMTDFTLGKVYPVMIIGYEKLRIVQDELKNANFDIIVCDEGHRLKTANIKTAQAIRSLSTKRRIILSGTPIQNDLGEFFAMIDFVNPGLLDSYNTFKKVFEDPIVRSRQPDCTAYEAALGLERSQELTKLTGQFILRRTAQVNYEFLPPKTELVVFCQPSPLQRAIYRHVIESPFLQSCFSMDSSRHLSCITALRKLCNSPRLVLDHAETEDGLDITGLYAGVKSLVESSGNDMDCPSIGGKLSFVESFLRSLRESTSERVVLVSNFTQTLDILEAICVRHQYGFFRLDGSTPTHKRQEYVDKFNAPSCRKCRVMFDIDWSGTIEEKMYQRQLTKIGLSNALMDGKTTEKLNKFSIAELRDLFTFHDEEHCQTHSLLGCECNSTSAPSSSDIMVTQSIVRNSNRCDRVGIMDKSSATLARKELQEWTHIDVQAWRALRPRHGRNEHEEEGDSAISTMAAKDKILWKVICEEAKDENQHLSDRDGESAETNQSLNGVPDGVVNIENSSRSSAVGFVFFKSSNQ</sequence>
<gene>
    <name evidence="6" type="primary">RDH54</name>
    <name evidence="6" type="ORF">BG011_008368</name>
</gene>
<comment type="caution">
    <text evidence="6">The sequence shown here is derived from an EMBL/GenBank/DDBJ whole genome shotgun (WGS) entry which is preliminary data.</text>
</comment>
<dbReference type="InterPro" id="IPR000330">
    <property type="entry name" value="SNF2_N"/>
</dbReference>
<evidence type="ECO:0000259" key="5">
    <source>
        <dbReference type="PROSITE" id="PS51192"/>
    </source>
</evidence>
<keyword evidence="2" id="KW-0378">Hydrolase</keyword>
<evidence type="ECO:0000256" key="1">
    <source>
        <dbReference type="ARBA" id="ARBA00022741"/>
    </source>
</evidence>
<dbReference type="InterPro" id="IPR049730">
    <property type="entry name" value="SNF2/RAD54-like_C"/>
</dbReference>
<evidence type="ECO:0000256" key="2">
    <source>
        <dbReference type="ARBA" id="ARBA00022801"/>
    </source>
</evidence>
<dbReference type="Gene3D" id="3.40.50.300">
    <property type="entry name" value="P-loop containing nucleotide triphosphate hydrolases"/>
    <property type="match status" value="2"/>
</dbReference>
<keyword evidence="6" id="KW-0347">Helicase</keyword>
<evidence type="ECO:0000313" key="6">
    <source>
        <dbReference type="EMBL" id="KAG0250406.1"/>
    </source>
</evidence>
<dbReference type="GO" id="GO:0005524">
    <property type="term" value="F:ATP binding"/>
    <property type="evidence" value="ECO:0007669"/>
    <property type="project" value="InterPro"/>
</dbReference>
<evidence type="ECO:0000313" key="7">
    <source>
        <dbReference type="Proteomes" id="UP000726737"/>
    </source>
</evidence>
<reference evidence="6" key="1">
    <citation type="journal article" date="2020" name="Fungal Divers.">
        <title>Resolving the Mortierellaceae phylogeny through synthesis of multi-gene phylogenetics and phylogenomics.</title>
        <authorList>
            <person name="Vandepol N."/>
            <person name="Liber J."/>
            <person name="Desiro A."/>
            <person name="Na H."/>
            <person name="Kennedy M."/>
            <person name="Barry K."/>
            <person name="Grigoriev I.V."/>
            <person name="Miller A.N."/>
            <person name="O'Donnell K."/>
            <person name="Stajich J.E."/>
            <person name="Bonito G."/>
        </authorList>
    </citation>
    <scope>NUCLEOTIDE SEQUENCE</scope>
    <source>
        <strain evidence="6">KOD948</strain>
    </source>
</reference>
<dbReference type="Pfam" id="PF00176">
    <property type="entry name" value="SNF2-rel_dom"/>
    <property type="match status" value="1"/>
</dbReference>
<feature type="domain" description="Helicase ATP-binding" evidence="5">
    <location>
        <begin position="146"/>
        <end position="307"/>
    </location>
</feature>
<keyword evidence="7" id="KW-1185">Reference proteome</keyword>
<name>A0A9P6TXM5_9FUNG</name>
<dbReference type="GO" id="GO:0015616">
    <property type="term" value="F:DNA translocase activity"/>
    <property type="evidence" value="ECO:0007669"/>
    <property type="project" value="TreeGrafter"/>
</dbReference>
<dbReference type="Gene3D" id="3.40.50.10810">
    <property type="entry name" value="Tandem AAA-ATPase domain"/>
    <property type="match status" value="1"/>
</dbReference>
<dbReference type="PANTHER" id="PTHR45629:SF7">
    <property type="entry name" value="DNA EXCISION REPAIR PROTEIN ERCC-6-RELATED"/>
    <property type="match status" value="1"/>
</dbReference>
<dbReference type="Proteomes" id="UP000726737">
    <property type="component" value="Unassembled WGS sequence"/>
</dbReference>
<feature type="region of interest" description="Disordered" evidence="4">
    <location>
        <begin position="695"/>
        <end position="720"/>
    </location>
</feature>
<dbReference type="CDD" id="cd18793">
    <property type="entry name" value="SF2_C_SNF"/>
    <property type="match status" value="1"/>
</dbReference>
<protein>
    <submittedName>
        <fullName evidence="6">Helicase</fullName>
    </submittedName>
</protein>